<dbReference type="AlphaFoldDB" id="F5YGD3"/>
<dbReference type="InParanoid" id="F5YGD3"/>
<reference evidence="1 2" key="2">
    <citation type="journal article" date="2011" name="ISME J.">
        <title>RNA-seq reveals cooperative metabolic interactions between two termite-gut spirochete species in co-culture.</title>
        <authorList>
            <person name="Rosenthal A.Z."/>
            <person name="Matson E.G."/>
            <person name="Eldar A."/>
            <person name="Leadbetter J.R."/>
        </authorList>
    </citation>
    <scope>NUCLEOTIDE SEQUENCE [LARGE SCALE GENOMIC DNA]</scope>
    <source>
        <strain evidence="2">ATCC BAA-888 / DSM 13862 / ZAS-9</strain>
    </source>
</reference>
<dbReference type="RefSeq" id="WP_015713129.1">
    <property type="nucleotide sequence ID" value="NC_015577.1"/>
</dbReference>
<dbReference type="OrthoDB" id="356575at2"/>
<dbReference type="HOGENOM" id="CLU_094597_0_0_12"/>
<dbReference type="Proteomes" id="UP000009222">
    <property type="component" value="Chromosome"/>
</dbReference>
<dbReference type="Gene3D" id="2.40.10.220">
    <property type="entry name" value="predicted glycosyltransferase like domains"/>
    <property type="match status" value="1"/>
</dbReference>
<evidence type="ECO:0000313" key="1">
    <source>
        <dbReference type="EMBL" id="AEF80537.1"/>
    </source>
</evidence>
<gene>
    <name evidence="1" type="ordered locus">TREAZ_2385</name>
</gene>
<organism evidence="1 2">
    <name type="scientific">Leadbettera azotonutricia (strain ATCC BAA-888 / DSM 13862 / ZAS-9)</name>
    <name type="common">Treponema azotonutricium</name>
    <dbReference type="NCBI Taxonomy" id="545695"/>
    <lineage>
        <taxon>Bacteria</taxon>
        <taxon>Pseudomonadati</taxon>
        <taxon>Spirochaetota</taxon>
        <taxon>Spirochaetia</taxon>
        <taxon>Spirochaetales</taxon>
        <taxon>Breznakiellaceae</taxon>
        <taxon>Leadbettera</taxon>
    </lineage>
</organism>
<dbReference type="STRING" id="545695.TREAZ_2385"/>
<protein>
    <recommendedName>
        <fullName evidence="3">PilZ domain-containing protein</fullName>
    </recommendedName>
</protein>
<keyword evidence="2" id="KW-1185">Reference proteome</keyword>
<evidence type="ECO:0008006" key="3">
    <source>
        <dbReference type="Google" id="ProtNLM"/>
    </source>
</evidence>
<sequence length="254" mass="29255">MDQQPNTEGKKIFFLHPHSVIHQEMLDILIMAGYETYTLLDEKKSRKLLAKFPGSIMFINIDEGLKEPEWEVYIRGIMEDPKTKDSRLGIMSYNQDKTLMQKYLMDLAIPCGYIQLKLGLQESTKIILAALEANEARGRRKYIRADCEDDINATMNFKGDMDIFHGKILDISSAGIAARVEKSPVLTPNSLLREVQCKLRGGLFMTDMIFMGTRRDDKSNYIFLFDPKMSQDNKIAVHRYIKLCLQKYIDALKV</sequence>
<evidence type="ECO:0000313" key="2">
    <source>
        <dbReference type="Proteomes" id="UP000009222"/>
    </source>
</evidence>
<dbReference type="KEGG" id="taz:TREAZ_2385"/>
<name>F5YGD3_LEAAZ</name>
<proteinExistence type="predicted"/>
<accession>F5YGD3</accession>
<dbReference type="eggNOG" id="ENOG5033UH1">
    <property type="taxonomic scope" value="Bacteria"/>
</dbReference>
<reference evidence="2" key="1">
    <citation type="submission" date="2009-12" db="EMBL/GenBank/DDBJ databases">
        <title>Complete sequence of Treponema azotonutricium strain ZAS-9.</title>
        <authorList>
            <person name="Tetu S.G."/>
            <person name="Matson E."/>
            <person name="Ren Q."/>
            <person name="Seshadri R."/>
            <person name="Elbourne L."/>
            <person name="Hassan K.A."/>
            <person name="Durkin A."/>
            <person name="Radune D."/>
            <person name="Mohamoud Y."/>
            <person name="Shay R."/>
            <person name="Jin S."/>
            <person name="Zhang X."/>
            <person name="Lucey K."/>
            <person name="Ballor N.R."/>
            <person name="Ottesen E."/>
            <person name="Rosenthal R."/>
            <person name="Allen A."/>
            <person name="Leadbetter J.R."/>
            <person name="Paulsen I.T."/>
        </authorList>
    </citation>
    <scope>NUCLEOTIDE SEQUENCE [LARGE SCALE GENOMIC DNA]</scope>
    <source>
        <strain evidence="2">ATCC BAA-888 / DSM 13862 / ZAS-9</strain>
    </source>
</reference>
<dbReference type="EMBL" id="CP001841">
    <property type="protein sequence ID" value="AEF80537.1"/>
    <property type="molecule type" value="Genomic_DNA"/>
</dbReference>